<dbReference type="EMBL" id="REGN01006645">
    <property type="protein sequence ID" value="RNA08741.1"/>
    <property type="molecule type" value="Genomic_DNA"/>
</dbReference>
<dbReference type="AlphaFoldDB" id="A0A3M7QCL7"/>
<sequence>MGGLINGPKSSPLKNMGQSQSVKTVRSKLILGIHHGTTYIITSAFADEVSLLSTLKKLYDKAQEGLHFFEP</sequence>
<dbReference type="Proteomes" id="UP000276133">
    <property type="component" value="Unassembled WGS sequence"/>
</dbReference>
<keyword evidence="3" id="KW-1185">Reference proteome</keyword>
<name>A0A3M7QCL7_BRAPC</name>
<accession>A0A3M7QCL7</accession>
<feature type="region of interest" description="Disordered" evidence="1">
    <location>
        <begin position="1"/>
        <end position="20"/>
    </location>
</feature>
<reference evidence="2 3" key="1">
    <citation type="journal article" date="2018" name="Sci. Rep.">
        <title>Genomic signatures of local adaptation to the degree of environmental predictability in rotifers.</title>
        <authorList>
            <person name="Franch-Gras L."/>
            <person name="Hahn C."/>
            <person name="Garcia-Roger E.M."/>
            <person name="Carmona M.J."/>
            <person name="Serra M."/>
            <person name="Gomez A."/>
        </authorList>
    </citation>
    <scope>NUCLEOTIDE SEQUENCE [LARGE SCALE GENOMIC DNA]</scope>
    <source>
        <strain evidence="2">HYR1</strain>
    </source>
</reference>
<evidence type="ECO:0000313" key="2">
    <source>
        <dbReference type="EMBL" id="RNA08741.1"/>
    </source>
</evidence>
<proteinExistence type="predicted"/>
<organism evidence="2 3">
    <name type="scientific">Brachionus plicatilis</name>
    <name type="common">Marine rotifer</name>
    <name type="synonym">Brachionus muelleri</name>
    <dbReference type="NCBI Taxonomy" id="10195"/>
    <lineage>
        <taxon>Eukaryota</taxon>
        <taxon>Metazoa</taxon>
        <taxon>Spiralia</taxon>
        <taxon>Gnathifera</taxon>
        <taxon>Rotifera</taxon>
        <taxon>Eurotatoria</taxon>
        <taxon>Monogononta</taxon>
        <taxon>Pseudotrocha</taxon>
        <taxon>Ploima</taxon>
        <taxon>Brachionidae</taxon>
        <taxon>Brachionus</taxon>
    </lineage>
</organism>
<protein>
    <submittedName>
        <fullName evidence="2">Uncharacterized protein</fullName>
    </submittedName>
</protein>
<comment type="caution">
    <text evidence="2">The sequence shown here is derived from an EMBL/GenBank/DDBJ whole genome shotgun (WGS) entry which is preliminary data.</text>
</comment>
<evidence type="ECO:0000256" key="1">
    <source>
        <dbReference type="SAM" id="MobiDB-lite"/>
    </source>
</evidence>
<feature type="compositionally biased region" description="Polar residues" evidence="1">
    <location>
        <begin position="8"/>
        <end position="20"/>
    </location>
</feature>
<evidence type="ECO:0000313" key="3">
    <source>
        <dbReference type="Proteomes" id="UP000276133"/>
    </source>
</evidence>
<gene>
    <name evidence="2" type="ORF">BpHYR1_014403</name>
</gene>